<proteinExistence type="predicted"/>
<gene>
    <name evidence="1" type="ORF">CCAP1982_LOCUS22345</name>
</gene>
<dbReference type="Proteomes" id="UP000606786">
    <property type="component" value="Unassembled WGS sequence"/>
</dbReference>
<dbReference type="EMBL" id="CAJHJT010000056">
    <property type="protein sequence ID" value="CAD7014348.1"/>
    <property type="molecule type" value="Genomic_DNA"/>
</dbReference>
<protein>
    <submittedName>
        <fullName evidence="1">(Mediterranean fruit fly) hypothetical protein</fullName>
    </submittedName>
</protein>
<dbReference type="AlphaFoldDB" id="A0A811VDE5"/>
<keyword evidence="2" id="KW-1185">Reference proteome</keyword>
<sequence length="77" mass="8516">MQPKKFSNLQLCIDLAYLRQIWCSFFAGTVKGNFIELGNEKDSYVFLVSVDGLGSLDSRQPADNGEVISVDAMLIPT</sequence>
<organism evidence="1 2">
    <name type="scientific">Ceratitis capitata</name>
    <name type="common">Mediterranean fruit fly</name>
    <name type="synonym">Tephritis capitata</name>
    <dbReference type="NCBI Taxonomy" id="7213"/>
    <lineage>
        <taxon>Eukaryota</taxon>
        <taxon>Metazoa</taxon>
        <taxon>Ecdysozoa</taxon>
        <taxon>Arthropoda</taxon>
        <taxon>Hexapoda</taxon>
        <taxon>Insecta</taxon>
        <taxon>Pterygota</taxon>
        <taxon>Neoptera</taxon>
        <taxon>Endopterygota</taxon>
        <taxon>Diptera</taxon>
        <taxon>Brachycera</taxon>
        <taxon>Muscomorpha</taxon>
        <taxon>Tephritoidea</taxon>
        <taxon>Tephritidae</taxon>
        <taxon>Ceratitis</taxon>
        <taxon>Ceratitis</taxon>
    </lineage>
</organism>
<evidence type="ECO:0000313" key="2">
    <source>
        <dbReference type="Proteomes" id="UP000606786"/>
    </source>
</evidence>
<comment type="caution">
    <text evidence="1">The sequence shown here is derived from an EMBL/GenBank/DDBJ whole genome shotgun (WGS) entry which is preliminary data.</text>
</comment>
<reference evidence="1" key="1">
    <citation type="submission" date="2020-11" db="EMBL/GenBank/DDBJ databases">
        <authorList>
            <person name="Whitehead M."/>
        </authorList>
    </citation>
    <scope>NUCLEOTIDE SEQUENCE</scope>
    <source>
        <strain evidence="1">EGII</strain>
    </source>
</reference>
<name>A0A811VDE5_CERCA</name>
<accession>A0A811VDE5</accession>
<evidence type="ECO:0000313" key="1">
    <source>
        <dbReference type="EMBL" id="CAD7014348.1"/>
    </source>
</evidence>